<dbReference type="PANTHER" id="PTHR43155:SF1">
    <property type="entry name" value="3'3'-CGAMP-SPECIFIC PHOSPHODIESTERASE 1"/>
    <property type="match status" value="1"/>
</dbReference>
<dbReference type="Proteomes" id="UP000233293">
    <property type="component" value="Unassembled WGS sequence"/>
</dbReference>
<dbReference type="Pfam" id="PF01966">
    <property type="entry name" value="HD"/>
    <property type="match status" value="1"/>
</dbReference>
<name>A0A2N3PZ14_9PROT</name>
<feature type="domain" description="HD" evidence="1">
    <location>
        <begin position="304"/>
        <end position="424"/>
    </location>
</feature>
<dbReference type="SUPFAM" id="SSF109604">
    <property type="entry name" value="HD-domain/PDEase-like"/>
    <property type="match status" value="2"/>
</dbReference>
<dbReference type="SMART" id="SM00471">
    <property type="entry name" value="HDc"/>
    <property type="match status" value="2"/>
</dbReference>
<evidence type="ECO:0000259" key="2">
    <source>
        <dbReference type="PROSITE" id="PS51832"/>
    </source>
</evidence>
<dbReference type="Pfam" id="PF13487">
    <property type="entry name" value="HD_5"/>
    <property type="match status" value="1"/>
</dbReference>
<accession>A0A2N3PZ14</accession>
<sequence>MTFDQGLGAPGNITRISGFFHASVWEPPRKGGVEEANFQVHILLIDKHFIYQSYCAYSFAGNRPAVSEEASMRYLISLDDAVRALASAVDLVGTDEVHHGKRVALMASTLAERLGWPLPRRIVAHRAAMLHDCGVSRSTEHHELIAQMEWPGAEAHCVRGADYLSGVPAFRELAPIVRWHHQRWCEMPSGLDKTIAETANLIFMADRMDALRAQYQVTHHPAGINRLMTALNAERGRLFHPDFVDLAEDVSRSEAFWFSLEPDAIEFSLDIVPLPHDRHALNWHEMHALSVLFARIIDAKSEFTADHSLHVGALSRLLAALMGLPRQRCGDVELAGLLHDLGKLRVPDEVLDKQGSLDLREKRVMARHSFETHVLLRRLFGDHPLADWAAWHHENLLGTGYPFRRKELPIEARIIAIADIFQALLQDRPYRRGKRPDEAMAILADLAAKKRIDGTIVQIVAAHLDVCVQAATGKSPRRRWPSFERRTAPFLLAGEIPQSKGARPRRQP</sequence>
<dbReference type="PROSITE" id="PS51832">
    <property type="entry name" value="HD_GYP"/>
    <property type="match status" value="1"/>
</dbReference>
<dbReference type="PROSITE" id="PS51831">
    <property type="entry name" value="HD"/>
    <property type="match status" value="1"/>
</dbReference>
<keyword evidence="4" id="KW-1185">Reference proteome</keyword>
<dbReference type="InterPro" id="IPR003607">
    <property type="entry name" value="HD/PDEase_dom"/>
</dbReference>
<dbReference type="PANTHER" id="PTHR43155">
    <property type="entry name" value="CYCLIC DI-GMP PHOSPHODIESTERASE PA4108-RELATED"/>
    <property type="match status" value="1"/>
</dbReference>
<feature type="domain" description="HD-GYP" evidence="2">
    <location>
        <begin position="282"/>
        <end position="476"/>
    </location>
</feature>
<gene>
    <name evidence="3" type="ORF">CWS72_06160</name>
</gene>
<organism evidence="3 4">
    <name type="scientific">Telmatospirillum siberiense</name>
    <dbReference type="NCBI Taxonomy" id="382514"/>
    <lineage>
        <taxon>Bacteria</taxon>
        <taxon>Pseudomonadati</taxon>
        <taxon>Pseudomonadota</taxon>
        <taxon>Alphaproteobacteria</taxon>
        <taxon>Rhodospirillales</taxon>
        <taxon>Rhodospirillaceae</taxon>
        <taxon>Telmatospirillum</taxon>
    </lineage>
</organism>
<dbReference type="Gene3D" id="1.10.3210.10">
    <property type="entry name" value="Hypothetical protein af1432"/>
    <property type="match status" value="2"/>
</dbReference>
<reference evidence="4" key="1">
    <citation type="submission" date="2017-12" db="EMBL/GenBank/DDBJ databases">
        <title>Draft genome sequence of Telmatospirillum siberiense 26-4b1T, an acidotolerant peatland alphaproteobacterium potentially involved in sulfur cycling.</title>
        <authorList>
            <person name="Hausmann B."/>
            <person name="Pjevac P."/>
            <person name="Schreck K."/>
            <person name="Herbold C.W."/>
            <person name="Daims H."/>
            <person name="Wagner M."/>
            <person name="Pester M."/>
            <person name="Loy A."/>
        </authorList>
    </citation>
    <scope>NUCLEOTIDE SEQUENCE [LARGE SCALE GENOMIC DNA]</scope>
    <source>
        <strain evidence="4">26-4b1</strain>
    </source>
</reference>
<evidence type="ECO:0000313" key="4">
    <source>
        <dbReference type="Proteomes" id="UP000233293"/>
    </source>
</evidence>
<evidence type="ECO:0000313" key="3">
    <source>
        <dbReference type="EMBL" id="PKU25638.1"/>
    </source>
</evidence>
<dbReference type="InterPro" id="IPR037522">
    <property type="entry name" value="HD_GYP_dom"/>
</dbReference>
<dbReference type="CDD" id="cd00077">
    <property type="entry name" value="HDc"/>
    <property type="match status" value="2"/>
</dbReference>
<evidence type="ECO:0000259" key="1">
    <source>
        <dbReference type="PROSITE" id="PS51831"/>
    </source>
</evidence>
<dbReference type="InterPro" id="IPR006674">
    <property type="entry name" value="HD_domain"/>
</dbReference>
<protein>
    <submittedName>
        <fullName evidence="3">Phosphohydrolase</fullName>
    </submittedName>
</protein>
<keyword evidence="3" id="KW-0378">Hydrolase</keyword>
<proteinExistence type="predicted"/>
<dbReference type="EMBL" id="PIUM01000004">
    <property type="protein sequence ID" value="PKU25638.1"/>
    <property type="molecule type" value="Genomic_DNA"/>
</dbReference>
<dbReference type="AlphaFoldDB" id="A0A2N3PZ14"/>
<comment type="caution">
    <text evidence="3">The sequence shown here is derived from an EMBL/GenBank/DDBJ whole genome shotgun (WGS) entry which is preliminary data.</text>
</comment>
<dbReference type="GO" id="GO:0008081">
    <property type="term" value="F:phosphoric diester hydrolase activity"/>
    <property type="evidence" value="ECO:0007669"/>
    <property type="project" value="UniProtKB-ARBA"/>
</dbReference>